<sequence length="876" mass="95411">MNYLSVELALFTHLTTTGLFGVFSCTLTNADPNDGSSSSSSSSSSGNHQGQGPQPMYHGSIGNHQMDDSIDVSSSIGVSNNGGGEPVAHKPGHVEDLIANESGDGDGPRIIAAPIGPGPIAHSSHIDSDQDLIQAESEPKFSLSKLKRPFTRLSGLDSLRFNNRFLQGAASILHPQIHSLPGQGPPQGNFRHGPPQPGMPRPNFRPGPPLSLPQGHMPPFGHMGGPFKMPPPQNQPQFNPQFQPQQQQQQQQPQQNGRLSMGPMPSQGATYHLIEEPQGSNGHNGDSDIVHSISDFIASENENARQNELNGKQKILHSKSNQLKVIYSDFDNRPPMSSPSNDIWPLSQPDLAKIVNLDVKCDKNYMKVSIEFDRPYNGMIFSKGHFSSTNCIHLPAGSGRTHVYFDIRMDACGTTGNMGSTSLIPTGPGSAGNFFENTVIFQYDPFVQEAWDQARKLRCTWHDSYEKSVSFRPFPVDMVDVVRADFAGDNVGCWMQIQVGRGPWASEVAGIVKIGQTMTMVLAIKDEENKFDMLVRNCVAHDGKRAPIELVDANGCIVRSKLMSRFTKIKNFGSSASVLSYAHFQAFKFPDSMEVHFQCTIQICKNSCLEQCDTTGASNNVHYVNHQISGTINTATGNIQNHQIQPVSESLYIDPSTLVAAGSEPVPSVLARPREIRDVSKQESEISQLNQTLASKEVGVNKVIRVVSNGDLSFSTSDKLTQNTDSINESMKNESKQIDGAKSWLSERINEKICMSSLSFFICFAVLVLLLLISCTCSVVICCRRRSNDDCSKKTKKTAKESALTAKMVLGSQSHQTRSDYPSPYGHLANSSTSSGASVSHNGYLGSSSVLSPRVQANGGYATSSVHHRSSDLYHS</sequence>
<dbReference type="AlphaFoldDB" id="A0A9Q0RN43"/>
<feature type="region of interest" description="Disordered" evidence="1">
    <location>
        <begin position="176"/>
        <end position="269"/>
    </location>
</feature>
<dbReference type="EMBL" id="JAPWDV010000002">
    <property type="protein sequence ID" value="KAJ6220419.1"/>
    <property type="molecule type" value="Genomic_DNA"/>
</dbReference>
<dbReference type="Pfam" id="PF00100">
    <property type="entry name" value="Zona_pellucida"/>
    <property type="match status" value="1"/>
</dbReference>
<feature type="domain" description="ZP" evidence="4">
    <location>
        <begin position="360"/>
        <end position="619"/>
    </location>
</feature>
<evidence type="ECO:0000256" key="1">
    <source>
        <dbReference type="SAM" id="MobiDB-lite"/>
    </source>
</evidence>
<evidence type="ECO:0000256" key="2">
    <source>
        <dbReference type="SAM" id="Phobius"/>
    </source>
</evidence>
<dbReference type="OMA" id="PSNDIWP"/>
<feature type="compositionally biased region" description="Low complexity" evidence="1">
    <location>
        <begin position="235"/>
        <end position="256"/>
    </location>
</feature>
<feature type="transmembrane region" description="Helical" evidence="2">
    <location>
        <begin position="758"/>
        <end position="783"/>
    </location>
</feature>
<feature type="compositionally biased region" description="Polar residues" evidence="1">
    <location>
        <begin position="811"/>
        <end position="820"/>
    </location>
</feature>
<gene>
    <name evidence="5" type="ORF">RDWZM_006231</name>
</gene>
<feature type="compositionally biased region" description="Low complexity" evidence="1">
    <location>
        <begin position="36"/>
        <end position="45"/>
    </location>
</feature>
<reference evidence="5" key="1">
    <citation type="submission" date="2022-12" db="EMBL/GenBank/DDBJ databases">
        <title>Genome assemblies of Blomia tropicalis.</title>
        <authorList>
            <person name="Cui Y."/>
        </authorList>
    </citation>
    <scope>NUCLEOTIDE SEQUENCE</scope>
    <source>
        <tissue evidence="5">Adult mites</tissue>
    </source>
</reference>
<feature type="chain" id="PRO_5040289854" description="ZP domain-containing protein" evidence="3">
    <location>
        <begin position="31"/>
        <end position="876"/>
    </location>
</feature>
<name>A0A9Q0RN43_BLOTA</name>
<keyword evidence="2" id="KW-0812">Transmembrane</keyword>
<keyword evidence="6" id="KW-1185">Reference proteome</keyword>
<dbReference type="PROSITE" id="PS51034">
    <property type="entry name" value="ZP_2"/>
    <property type="match status" value="1"/>
</dbReference>
<dbReference type="SMART" id="SM00241">
    <property type="entry name" value="ZP"/>
    <property type="match status" value="1"/>
</dbReference>
<feature type="region of interest" description="Disordered" evidence="1">
    <location>
        <begin position="811"/>
        <end position="834"/>
    </location>
</feature>
<feature type="region of interest" description="Disordered" evidence="1">
    <location>
        <begin position="31"/>
        <end position="91"/>
    </location>
</feature>
<proteinExistence type="predicted"/>
<dbReference type="InterPro" id="IPR055355">
    <property type="entry name" value="ZP-C"/>
</dbReference>
<evidence type="ECO:0000259" key="4">
    <source>
        <dbReference type="PROSITE" id="PS51034"/>
    </source>
</evidence>
<keyword evidence="2" id="KW-1133">Transmembrane helix</keyword>
<dbReference type="Pfam" id="PF25057">
    <property type="entry name" value="CUT_N"/>
    <property type="match status" value="1"/>
</dbReference>
<feature type="compositionally biased region" description="Pro residues" evidence="1">
    <location>
        <begin position="194"/>
        <end position="211"/>
    </location>
</feature>
<dbReference type="InterPro" id="IPR056953">
    <property type="entry name" value="CUT_N"/>
</dbReference>
<keyword evidence="3" id="KW-0732">Signal</keyword>
<keyword evidence="2" id="KW-0472">Membrane</keyword>
<evidence type="ECO:0000256" key="3">
    <source>
        <dbReference type="SAM" id="SignalP"/>
    </source>
</evidence>
<dbReference type="Proteomes" id="UP001142055">
    <property type="component" value="Chromosome 2"/>
</dbReference>
<feature type="compositionally biased region" description="Low complexity" evidence="1">
    <location>
        <begin position="213"/>
        <end position="227"/>
    </location>
</feature>
<dbReference type="PANTHER" id="PTHR46560:SF4">
    <property type="entry name" value="DUSKY"/>
    <property type="match status" value="1"/>
</dbReference>
<comment type="caution">
    <text evidence="5">The sequence shown here is derived from an EMBL/GenBank/DDBJ whole genome shotgun (WGS) entry which is preliminary data.</text>
</comment>
<protein>
    <recommendedName>
        <fullName evidence="4">ZP domain-containing protein</fullName>
    </recommendedName>
</protein>
<evidence type="ECO:0000313" key="5">
    <source>
        <dbReference type="EMBL" id="KAJ6220419.1"/>
    </source>
</evidence>
<dbReference type="PANTHER" id="PTHR46560">
    <property type="entry name" value="CYPHER, ISOFORM B"/>
    <property type="match status" value="1"/>
</dbReference>
<evidence type="ECO:0000313" key="6">
    <source>
        <dbReference type="Proteomes" id="UP001142055"/>
    </source>
</evidence>
<accession>A0A9Q0RN43</accession>
<feature type="signal peptide" evidence="3">
    <location>
        <begin position="1"/>
        <end position="30"/>
    </location>
</feature>
<organism evidence="5 6">
    <name type="scientific">Blomia tropicalis</name>
    <name type="common">Mite</name>
    <dbReference type="NCBI Taxonomy" id="40697"/>
    <lineage>
        <taxon>Eukaryota</taxon>
        <taxon>Metazoa</taxon>
        <taxon>Ecdysozoa</taxon>
        <taxon>Arthropoda</taxon>
        <taxon>Chelicerata</taxon>
        <taxon>Arachnida</taxon>
        <taxon>Acari</taxon>
        <taxon>Acariformes</taxon>
        <taxon>Sarcoptiformes</taxon>
        <taxon>Astigmata</taxon>
        <taxon>Glycyphagoidea</taxon>
        <taxon>Echimyopodidae</taxon>
        <taxon>Blomia</taxon>
    </lineage>
</organism>
<dbReference type="InterPro" id="IPR001507">
    <property type="entry name" value="ZP_dom"/>
</dbReference>